<reference evidence="1" key="1">
    <citation type="submission" date="2021-01" db="EMBL/GenBank/DDBJ databases">
        <authorList>
            <consortium name="Genoscope - CEA"/>
            <person name="William W."/>
        </authorList>
    </citation>
    <scope>NUCLEOTIDE SEQUENCE</scope>
</reference>
<accession>A0A8S1TAM2</accession>
<protein>
    <submittedName>
        <fullName evidence="1">Uncharacterized protein</fullName>
    </submittedName>
</protein>
<dbReference type="EMBL" id="CAJJDP010000023">
    <property type="protein sequence ID" value="CAD8150305.1"/>
    <property type="molecule type" value="Genomic_DNA"/>
</dbReference>
<sequence>MKRQKQFELKINEKIQQPYTPLRMSPSFRIKFQSPTKVQKIKYIYQKDLKEYESHYFDQFVDTYRIPTIHTQRAASLKQTQMQLRQQTPNYMYLNPKDSEQESDKLSEFLRIIRGKKQVRIIEHQQ</sequence>
<dbReference type="Proteomes" id="UP000683925">
    <property type="component" value="Unassembled WGS sequence"/>
</dbReference>
<proteinExistence type="predicted"/>
<comment type="caution">
    <text evidence="1">The sequence shown here is derived from an EMBL/GenBank/DDBJ whole genome shotgun (WGS) entry which is preliminary data.</text>
</comment>
<gene>
    <name evidence="1" type="ORF">POCTA_138.1.T0230266</name>
</gene>
<organism evidence="1 2">
    <name type="scientific">Paramecium octaurelia</name>
    <dbReference type="NCBI Taxonomy" id="43137"/>
    <lineage>
        <taxon>Eukaryota</taxon>
        <taxon>Sar</taxon>
        <taxon>Alveolata</taxon>
        <taxon>Ciliophora</taxon>
        <taxon>Intramacronucleata</taxon>
        <taxon>Oligohymenophorea</taxon>
        <taxon>Peniculida</taxon>
        <taxon>Parameciidae</taxon>
        <taxon>Paramecium</taxon>
    </lineage>
</organism>
<keyword evidence="2" id="KW-1185">Reference proteome</keyword>
<dbReference type="OMA" id="YESHYFD"/>
<dbReference type="OrthoDB" id="288779at2759"/>
<evidence type="ECO:0000313" key="1">
    <source>
        <dbReference type="EMBL" id="CAD8150305.1"/>
    </source>
</evidence>
<dbReference type="AlphaFoldDB" id="A0A8S1TAM2"/>
<name>A0A8S1TAM2_PAROT</name>
<evidence type="ECO:0000313" key="2">
    <source>
        <dbReference type="Proteomes" id="UP000683925"/>
    </source>
</evidence>